<name>A0ABD1SJP3_9LAMI</name>
<evidence type="ECO:0000313" key="2">
    <source>
        <dbReference type="Proteomes" id="UP001604336"/>
    </source>
</evidence>
<dbReference type="EMBL" id="JBFOLK010000007">
    <property type="protein sequence ID" value="KAL2499914.1"/>
    <property type="molecule type" value="Genomic_DNA"/>
</dbReference>
<evidence type="ECO:0000313" key="1">
    <source>
        <dbReference type="EMBL" id="KAL2499914.1"/>
    </source>
</evidence>
<dbReference type="Proteomes" id="UP001604336">
    <property type="component" value="Unassembled WGS sequence"/>
</dbReference>
<protein>
    <submittedName>
        <fullName evidence="1">L10-interacting MYB domain-containing protein-like</fullName>
    </submittedName>
</protein>
<dbReference type="AlphaFoldDB" id="A0ABD1SJP3"/>
<comment type="caution">
    <text evidence="1">The sequence shown here is derived from an EMBL/GenBank/DDBJ whole genome shotgun (WGS) entry which is preliminary data.</text>
</comment>
<gene>
    <name evidence="1" type="ORF">Adt_25464</name>
</gene>
<accession>A0ABD1SJP3</accession>
<keyword evidence="2" id="KW-1185">Reference proteome</keyword>
<organism evidence="1 2">
    <name type="scientific">Abeliophyllum distichum</name>
    <dbReference type="NCBI Taxonomy" id="126358"/>
    <lineage>
        <taxon>Eukaryota</taxon>
        <taxon>Viridiplantae</taxon>
        <taxon>Streptophyta</taxon>
        <taxon>Embryophyta</taxon>
        <taxon>Tracheophyta</taxon>
        <taxon>Spermatophyta</taxon>
        <taxon>Magnoliopsida</taxon>
        <taxon>eudicotyledons</taxon>
        <taxon>Gunneridae</taxon>
        <taxon>Pentapetalae</taxon>
        <taxon>asterids</taxon>
        <taxon>lamiids</taxon>
        <taxon>Lamiales</taxon>
        <taxon>Oleaceae</taxon>
        <taxon>Forsythieae</taxon>
        <taxon>Abeliophyllum</taxon>
    </lineage>
</organism>
<proteinExistence type="predicted"/>
<sequence length="250" mass="28913">MDEGVVEQVGMTMGWIAQSPFLARNCYSGFYKRSFLVRHIPRQFRRFNFLMEIWDISYVACINNWDVSDVASVKKNVFNTDDEEIDEEQLEERNHVWMRLCLLILCRILQYYSKCIDKSPHCKEGNVDMFPSSSVGKIKSTGSGNLRDDRKRRKSGASLLKDEIKILVNSMSLIAASYSTSSGSSIEECMSMIHSMERIAKGSPFYCYVCNFLCDKDARTIFVSVKDATVRLKWLMYNYEIWQTKNPGMP</sequence>
<reference evidence="2" key="1">
    <citation type="submission" date="2024-07" db="EMBL/GenBank/DDBJ databases">
        <title>Two chromosome-level genome assemblies of Korean endemic species Abeliophyllum distichum and Forsythia ovata (Oleaceae).</title>
        <authorList>
            <person name="Jang H."/>
        </authorList>
    </citation>
    <scope>NUCLEOTIDE SEQUENCE [LARGE SCALE GENOMIC DNA]</scope>
</reference>